<dbReference type="FunFam" id="1.10.260.100:FF:000001">
    <property type="entry name" value="Ubiquilin 1"/>
    <property type="match status" value="1"/>
</dbReference>
<dbReference type="PROSITE" id="PS50053">
    <property type="entry name" value="UBIQUITIN_2"/>
    <property type="match status" value="1"/>
</dbReference>
<dbReference type="EMBL" id="CAJPEX010000347">
    <property type="protein sequence ID" value="CAG0915192.1"/>
    <property type="molecule type" value="Genomic_DNA"/>
</dbReference>
<evidence type="ECO:0000256" key="1">
    <source>
        <dbReference type="ARBA" id="ARBA00071717"/>
    </source>
</evidence>
<dbReference type="AlphaFoldDB" id="A0A7R9BIC9"/>
<dbReference type="SMART" id="SM00213">
    <property type="entry name" value="UBQ"/>
    <property type="match status" value="1"/>
</dbReference>
<dbReference type="Gene3D" id="1.10.8.10">
    <property type="entry name" value="DNA helicase RuvA subunit, C-terminal domain"/>
    <property type="match status" value="1"/>
</dbReference>
<feature type="domain" description="UBA" evidence="3">
    <location>
        <begin position="1076"/>
        <end position="1120"/>
    </location>
</feature>
<evidence type="ECO:0000256" key="2">
    <source>
        <dbReference type="SAM" id="MobiDB-lite"/>
    </source>
</evidence>
<evidence type="ECO:0000259" key="3">
    <source>
        <dbReference type="PROSITE" id="PS50030"/>
    </source>
</evidence>
<keyword evidence="6" id="KW-1185">Reference proteome</keyword>
<evidence type="ECO:0000259" key="4">
    <source>
        <dbReference type="PROSITE" id="PS50053"/>
    </source>
</evidence>
<feature type="compositionally biased region" description="Basic and acidic residues" evidence="2">
    <location>
        <begin position="21"/>
        <end position="35"/>
    </location>
</feature>
<dbReference type="FunFam" id="1.10.8.10:FF:000079">
    <property type="entry name" value="Ubiquitin family protein"/>
    <property type="match status" value="1"/>
</dbReference>
<dbReference type="InterPro" id="IPR015496">
    <property type="entry name" value="Ubiquilin"/>
</dbReference>
<gene>
    <name evidence="5" type="ORF">NMOB1V02_LOCUS2847</name>
</gene>
<evidence type="ECO:0000313" key="5">
    <source>
        <dbReference type="EMBL" id="CAD7275040.1"/>
    </source>
</evidence>
<dbReference type="Proteomes" id="UP000678499">
    <property type="component" value="Unassembled WGS sequence"/>
</dbReference>
<dbReference type="PROSITE" id="PS50030">
    <property type="entry name" value="UBA"/>
    <property type="match status" value="1"/>
</dbReference>
<dbReference type="SMART" id="SM00727">
    <property type="entry name" value="STI1"/>
    <property type="match status" value="3"/>
</dbReference>
<dbReference type="InterPro" id="IPR000626">
    <property type="entry name" value="Ubiquitin-like_dom"/>
</dbReference>
<dbReference type="InterPro" id="IPR029071">
    <property type="entry name" value="Ubiquitin-like_domsf"/>
</dbReference>
<dbReference type="GO" id="GO:0006511">
    <property type="term" value="P:ubiquitin-dependent protein catabolic process"/>
    <property type="evidence" value="ECO:0007669"/>
    <property type="project" value="TreeGrafter"/>
</dbReference>
<dbReference type="PANTHER" id="PTHR10677:SF3">
    <property type="entry name" value="FI07626P-RELATED"/>
    <property type="match status" value="1"/>
</dbReference>
<sequence>MHSAHRISVENARKFLSANETGRKNDSEVVPRSVREGPAGAEKEYDLDDGDDSYQCFPRGLVLTTKSWRRPVPDKFKQAQSRRIESHPKSPAFDEDKTSYSKNKFQGSPRDADYSDDGYRKSMSNDPRQSRIEDRVTYRSPLLRNMKEHHFRSGALRKKLGPTTPRPLRLHAEKEEFLGEQDSAVQREKFAEYPHDFPVWAPPPENAYDTNYEGENDRLLMPSDPRYLPQNGYDEQMPLVEDYEVGMKRLPSWRTQRPLESSLEKTLNRVHNSDHVAHFVQNPKKYGRGRTKPKGKEEPPLNIHIWPNFLGYNYGWQPLNGWLKQYPNRKPSLEKIKARLDRVSDLSEGFKAANQQQHPLLGSVVSSSASVETTTTGGSGAFAYCVSPHKCAGPTTFPSQVVLVDKQDGSGFKSLGNVTTVDTEQMNNLKTIVVIQNRITKPNVPASSQTPLLRESSVTLPGRDAWVWQISLLRHMKNLRNEITAGSDLKKMAAEVNEITGFPRSTTTRIFQATKKHRGYTFQADNQGVFVPVDAYSRPDGIFVTTKSISGKKTSTTTVRNRTLPTEKFSMNAELKILFYKVINCNYEGDFGVIGCCDVHCVSVRSPRFRSNMSDENASGGAEAAEGKMQIVIKTPKEKQTVEISADASVEDLKDEVAKKFNNPNKSQICLIFAGKILKDADKLSSSSIKDGVTVHLVIKSVTAPSASDTPSPRRTPADIGATPFGLGSLGGLSGIGSMGMGSTNFLEMQQRMQGMLTNNPEMIRQMMDNPMISTNPQMQSIMERNPEISHMLNNPEILRQSMELARNPAALQELMRNQDRVVSNLESTPGGYSALRRMYTDIQEPIMSAAQEQLGSNPFSGLLGANRGGQTGERNSNAPMPNPWSSSTSPASEQGGSTPSQPSASPNASMTSMMQQMMENPQMIQNMMSAPHTQAMLQALSANPDLARTVLSTNPLIANNPELMAQTQEMMPAFLNQMRNPEVVNMMTNPQALEAILQIQRGVEQLQMAAPGFASSMGLPTPPATPTVRVPTTGSLANPPTPGTPAAENNQQMADFMSRMVQQLSSMTPGESAQPPEQRYRVQLDQLLAMGFVNREANLRALVATFGDVNAAVERLIAQTSSGSGSGSTETSQS</sequence>
<feature type="domain" description="Ubiquitin-like" evidence="4">
    <location>
        <begin position="629"/>
        <end position="704"/>
    </location>
</feature>
<organism evidence="5">
    <name type="scientific">Notodromas monacha</name>
    <dbReference type="NCBI Taxonomy" id="399045"/>
    <lineage>
        <taxon>Eukaryota</taxon>
        <taxon>Metazoa</taxon>
        <taxon>Ecdysozoa</taxon>
        <taxon>Arthropoda</taxon>
        <taxon>Crustacea</taxon>
        <taxon>Oligostraca</taxon>
        <taxon>Ostracoda</taxon>
        <taxon>Podocopa</taxon>
        <taxon>Podocopida</taxon>
        <taxon>Cypridocopina</taxon>
        <taxon>Cypridoidea</taxon>
        <taxon>Cyprididae</taxon>
        <taxon>Notodromas</taxon>
    </lineage>
</organism>
<dbReference type="InterPro" id="IPR006636">
    <property type="entry name" value="STI1_HS-bd"/>
</dbReference>
<feature type="compositionally biased region" description="Basic and acidic residues" evidence="2">
    <location>
        <begin position="110"/>
        <end position="120"/>
    </location>
</feature>
<dbReference type="Gene3D" id="3.10.20.90">
    <property type="entry name" value="Phosphatidylinositol 3-kinase Catalytic Subunit, Chain A, domain 1"/>
    <property type="match status" value="1"/>
</dbReference>
<proteinExistence type="predicted"/>
<feature type="region of interest" description="Disordered" evidence="2">
    <location>
        <begin position="856"/>
        <end position="910"/>
    </location>
</feature>
<dbReference type="GO" id="GO:0005829">
    <property type="term" value="C:cytosol"/>
    <property type="evidence" value="ECO:0007669"/>
    <property type="project" value="TreeGrafter"/>
</dbReference>
<dbReference type="SMART" id="SM00165">
    <property type="entry name" value="UBA"/>
    <property type="match status" value="1"/>
</dbReference>
<dbReference type="Pfam" id="PF00627">
    <property type="entry name" value="UBA"/>
    <property type="match status" value="1"/>
</dbReference>
<dbReference type="GO" id="GO:0031593">
    <property type="term" value="F:polyubiquitin modification-dependent protein binding"/>
    <property type="evidence" value="ECO:0007669"/>
    <property type="project" value="TreeGrafter"/>
</dbReference>
<dbReference type="OrthoDB" id="9450922at2759"/>
<accession>A0A7R9BIC9</accession>
<evidence type="ECO:0000313" key="6">
    <source>
        <dbReference type="Proteomes" id="UP000678499"/>
    </source>
</evidence>
<protein>
    <recommendedName>
        <fullName evidence="1">Ubiquilin</fullName>
    </recommendedName>
</protein>
<reference evidence="5" key="1">
    <citation type="submission" date="2020-11" db="EMBL/GenBank/DDBJ databases">
        <authorList>
            <person name="Tran Van P."/>
        </authorList>
    </citation>
    <scope>NUCLEOTIDE SEQUENCE</scope>
</reference>
<dbReference type="Gene3D" id="1.10.260.100">
    <property type="match status" value="1"/>
</dbReference>
<dbReference type="SUPFAM" id="SSF54236">
    <property type="entry name" value="Ubiquitin-like"/>
    <property type="match status" value="1"/>
</dbReference>
<dbReference type="Pfam" id="PF23195">
    <property type="entry name" value="UBQLN1"/>
    <property type="match status" value="1"/>
</dbReference>
<feature type="compositionally biased region" description="Basic and acidic residues" evidence="2">
    <location>
        <begin position="71"/>
        <end position="99"/>
    </location>
</feature>
<feature type="region of interest" description="Disordered" evidence="2">
    <location>
        <begin position="1"/>
        <end position="54"/>
    </location>
</feature>
<dbReference type="Pfam" id="PF00240">
    <property type="entry name" value="ubiquitin"/>
    <property type="match status" value="1"/>
</dbReference>
<dbReference type="SUPFAM" id="SSF46934">
    <property type="entry name" value="UBA-like"/>
    <property type="match status" value="1"/>
</dbReference>
<name>A0A7R9BIC9_9CRUS</name>
<dbReference type="EMBL" id="OA882384">
    <property type="protein sequence ID" value="CAD7275040.1"/>
    <property type="molecule type" value="Genomic_DNA"/>
</dbReference>
<feature type="region of interest" description="Disordered" evidence="2">
    <location>
        <begin position="68"/>
        <end position="134"/>
    </location>
</feature>
<dbReference type="CDD" id="cd14399">
    <property type="entry name" value="UBA_PLICs"/>
    <property type="match status" value="1"/>
</dbReference>
<dbReference type="FunFam" id="3.10.20.90:FF:000095">
    <property type="entry name" value="Ubiquilin 4"/>
    <property type="match status" value="1"/>
</dbReference>
<dbReference type="InterPro" id="IPR009060">
    <property type="entry name" value="UBA-like_sf"/>
</dbReference>
<dbReference type="PANTHER" id="PTHR10677">
    <property type="entry name" value="UBIQUILIN"/>
    <property type="match status" value="1"/>
</dbReference>
<dbReference type="InterPro" id="IPR015940">
    <property type="entry name" value="UBA"/>
</dbReference>
<feature type="compositionally biased region" description="Polar residues" evidence="2">
    <location>
        <begin position="873"/>
        <end position="910"/>
    </location>
</feature>